<dbReference type="OrthoDB" id="5370059at2759"/>
<dbReference type="EMBL" id="ML995487">
    <property type="protein sequence ID" value="KAF2141186.1"/>
    <property type="molecule type" value="Genomic_DNA"/>
</dbReference>
<evidence type="ECO:0008006" key="4">
    <source>
        <dbReference type="Google" id="ProtNLM"/>
    </source>
</evidence>
<dbReference type="Proteomes" id="UP000799438">
    <property type="component" value="Unassembled WGS sequence"/>
</dbReference>
<name>A0A6A6BAY2_9PEZI</name>
<dbReference type="InterPro" id="IPR009091">
    <property type="entry name" value="RCC1/BLIP-II"/>
</dbReference>
<feature type="repeat" description="RCC1" evidence="1">
    <location>
        <begin position="115"/>
        <end position="172"/>
    </location>
</feature>
<evidence type="ECO:0000313" key="3">
    <source>
        <dbReference type="Proteomes" id="UP000799438"/>
    </source>
</evidence>
<gene>
    <name evidence="2" type="ORF">K452DRAFT_287895</name>
</gene>
<dbReference type="InterPro" id="IPR000408">
    <property type="entry name" value="Reg_chr_condens"/>
</dbReference>
<proteinExistence type="predicted"/>
<dbReference type="RefSeq" id="XP_033396899.1">
    <property type="nucleotide sequence ID" value="XM_033540554.1"/>
</dbReference>
<feature type="repeat" description="RCC1" evidence="1">
    <location>
        <begin position="232"/>
        <end position="284"/>
    </location>
</feature>
<evidence type="ECO:0000313" key="2">
    <source>
        <dbReference type="EMBL" id="KAF2141186.1"/>
    </source>
</evidence>
<dbReference type="Pfam" id="PF13540">
    <property type="entry name" value="RCC1_2"/>
    <property type="match status" value="1"/>
</dbReference>
<dbReference type="Gene3D" id="2.130.10.30">
    <property type="entry name" value="Regulator of chromosome condensation 1/beta-lactamase-inhibitor protein II"/>
    <property type="match status" value="1"/>
</dbReference>
<sequence>MAPFIPPGSVPSRLIAFEDLRPSFPEICFVATTGGGRCAVIFEYVGENLTMQDTYISEFPSIGRMQQWYMNSSQRGPHTKDLPPDVLTYVVPGVAKQLVANAATFTLLLTRHNRNCVYTWGTPSATAEMLGRALSPLNPPDRPRMVKYLDNPELDITQIRGGGGYAGALNEAEGMVYLWGVPGSAADELTDFAFAGDDFVAVACPGERHEPLPRIRDFDIGEDHVALLDRTGRVFIAGSNRFGQLGLGAQVPFSPAWRRAAPALEPYVVAVSCAAYCTYLLVDESRALRDEVCKGAKRNRFGRGQRWWQRQQYDSIF</sequence>
<dbReference type="SUPFAM" id="SSF50985">
    <property type="entry name" value="RCC1/BLIP-II"/>
    <property type="match status" value="1"/>
</dbReference>
<dbReference type="PROSITE" id="PS50012">
    <property type="entry name" value="RCC1_3"/>
    <property type="match status" value="2"/>
</dbReference>
<accession>A0A6A6BAY2</accession>
<protein>
    <recommendedName>
        <fullName evidence="4">RCC1/BLIP-II protein</fullName>
    </recommendedName>
</protein>
<dbReference type="AlphaFoldDB" id="A0A6A6BAY2"/>
<reference evidence="2" key="1">
    <citation type="journal article" date="2020" name="Stud. Mycol.">
        <title>101 Dothideomycetes genomes: a test case for predicting lifestyles and emergence of pathogens.</title>
        <authorList>
            <person name="Haridas S."/>
            <person name="Albert R."/>
            <person name="Binder M."/>
            <person name="Bloem J."/>
            <person name="Labutti K."/>
            <person name="Salamov A."/>
            <person name="Andreopoulos B."/>
            <person name="Baker S."/>
            <person name="Barry K."/>
            <person name="Bills G."/>
            <person name="Bluhm B."/>
            <person name="Cannon C."/>
            <person name="Castanera R."/>
            <person name="Culley D."/>
            <person name="Daum C."/>
            <person name="Ezra D."/>
            <person name="Gonzalez J."/>
            <person name="Henrissat B."/>
            <person name="Kuo A."/>
            <person name="Liang C."/>
            <person name="Lipzen A."/>
            <person name="Lutzoni F."/>
            <person name="Magnuson J."/>
            <person name="Mondo S."/>
            <person name="Nolan M."/>
            <person name="Ohm R."/>
            <person name="Pangilinan J."/>
            <person name="Park H.-J."/>
            <person name="Ramirez L."/>
            <person name="Alfaro M."/>
            <person name="Sun H."/>
            <person name="Tritt A."/>
            <person name="Yoshinaga Y."/>
            <person name="Zwiers L.-H."/>
            <person name="Turgeon B."/>
            <person name="Goodwin S."/>
            <person name="Spatafora J."/>
            <person name="Crous P."/>
            <person name="Grigoriev I."/>
        </authorList>
    </citation>
    <scope>NUCLEOTIDE SEQUENCE</scope>
    <source>
        <strain evidence="2">CBS 121167</strain>
    </source>
</reference>
<evidence type="ECO:0000256" key="1">
    <source>
        <dbReference type="PROSITE-ProRule" id="PRU00235"/>
    </source>
</evidence>
<keyword evidence="3" id="KW-1185">Reference proteome</keyword>
<dbReference type="GeneID" id="54298050"/>
<organism evidence="2 3">
    <name type="scientific">Aplosporella prunicola CBS 121167</name>
    <dbReference type="NCBI Taxonomy" id="1176127"/>
    <lineage>
        <taxon>Eukaryota</taxon>
        <taxon>Fungi</taxon>
        <taxon>Dikarya</taxon>
        <taxon>Ascomycota</taxon>
        <taxon>Pezizomycotina</taxon>
        <taxon>Dothideomycetes</taxon>
        <taxon>Dothideomycetes incertae sedis</taxon>
        <taxon>Botryosphaeriales</taxon>
        <taxon>Aplosporellaceae</taxon>
        <taxon>Aplosporella</taxon>
    </lineage>
</organism>